<accession>A0ABS8SBY8</accession>
<feature type="non-terminal residue" evidence="1">
    <location>
        <position position="97"/>
    </location>
</feature>
<dbReference type="Proteomes" id="UP000823775">
    <property type="component" value="Unassembled WGS sequence"/>
</dbReference>
<evidence type="ECO:0000313" key="1">
    <source>
        <dbReference type="EMBL" id="MCD7456287.1"/>
    </source>
</evidence>
<protein>
    <submittedName>
        <fullName evidence="1">Uncharacterized protein</fullName>
    </submittedName>
</protein>
<dbReference type="EMBL" id="JACEIK010000393">
    <property type="protein sequence ID" value="MCD7456287.1"/>
    <property type="molecule type" value="Genomic_DNA"/>
</dbReference>
<feature type="non-terminal residue" evidence="1">
    <location>
        <position position="1"/>
    </location>
</feature>
<organism evidence="1 2">
    <name type="scientific">Datura stramonium</name>
    <name type="common">Jimsonweed</name>
    <name type="synonym">Common thornapple</name>
    <dbReference type="NCBI Taxonomy" id="4076"/>
    <lineage>
        <taxon>Eukaryota</taxon>
        <taxon>Viridiplantae</taxon>
        <taxon>Streptophyta</taxon>
        <taxon>Embryophyta</taxon>
        <taxon>Tracheophyta</taxon>
        <taxon>Spermatophyta</taxon>
        <taxon>Magnoliopsida</taxon>
        <taxon>eudicotyledons</taxon>
        <taxon>Gunneridae</taxon>
        <taxon>Pentapetalae</taxon>
        <taxon>asterids</taxon>
        <taxon>lamiids</taxon>
        <taxon>Solanales</taxon>
        <taxon>Solanaceae</taxon>
        <taxon>Solanoideae</taxon>
        <taxon>Datureae</taxon>
        <taxon>Datura</taxon>
    </lineage>
</organism>
<proteinExistence type="predicted"/>
<gene>
    <name evidence="1" type="ORF">HAX54_031164</name>
</gene>
<keyword evidence="2" id="KW-1185">Reference proteome</keyword>
<comment type="caution">
    <text evidence="1">The sequence shown here is derived from an EMBL/GenBank/DDBJ whole genome shotgun (WGS) entry which is preliminary data.</text>
</comment>
<name>A0ABS8SBY8_DATST</name>
<evidence type="ECO:0000313" key="2">
    <source>
        <dbReference type="Proteomes" id="UP000823775"/>
    </source>
</evidence>
<sequence>VEAEVEVEVEVKAEATYIPDPVPASPPVFSSVADPSPSTPACPSQVSANSYLTHLENMDWSFTCSEIGDEPIRDVEGGRCLTYSDAICIQDYVADMS</sequence>
<reference evidence="1 2" key="1">
    <citation type="journal article" date="2021" name="BMC Genomics">
        <title>Datura genome reveals duplications of psychoactive alkaloid biosynthetic genes and high mutation rate following tissue culture.</title>
        <authorList>
            <person name="Rajewski A."/>
            <person name="Carter-House D."/>
            <person name="Stajich J."/>
            <person name="Litt A."/>
        </authorList>
    </citation>
    <scope>NUCLEOTIDE SEQUENCE [LARGE SCALE GENOMIC DNA]</scope>
    <source>
        <strain evidence="1">AR-01</strain>
    </source>
</reference>